<dbReference type="InterPro" id="IPR036249">
    <property type="entry name" value="Thioredoxin-like_sf"/>
</dbReference>
<evidence type="ECO:0000313" key="2">
    <source>
        <dbReference type="EMBL" id="MBB5191893.1"/>
    </source>
</evidence>
<protein>
    <recommendedName>
        <fullName evidence="4">DUF1223 domain-containing protein</fullName>
    </recommendedName>
</protein>
<sequence length="261" mass="27490">MRPLPFPLIHLLASLALALLPASQALAAACQAQSGTHRAALVQLFTSEGCSDCPPADTRLNALNSATSAQSGPIVPLAFHVNYWDDQGWRDLFADPAYGELQEWMVHATGGRVVYTPHFFINGTPLLDWRSRLDALMNQNTSQSAPAGLYVSATPQPGNRLAISAKASGLKPDANLQLRVAVAESGLVSHVIAGENSGATLTHAHVVRAMTPALPVHADGAVQTTLAVPASTGKQVRVVAWLQNPQTAEVIQAVSTADCAR</sequence>
<evidence type="ECO:0000313" key="3">
    <source>
        <dbReference type="Proteomes" id="UP000543030"/>
    </source>
</evidence>
<evidence type="ECO:0008006" key="4">
    <source>
        <dbReference type="Google" id="ProtNLM"/>
    </source>
</evidence>
<dbReference type="RefSeq" id="WP_184101397.1">
    <property type="nucleotide sequence ID" value="NZ_JACHHN010000005.1"/>
</dbReference>
<gene>
    <name evidence="2" type="ORF">HNQ50_002630</name>
</gene>
<evidence type="ECO:0000256" key="1">
    <source>
        <dbReference type="SAM" id="SignalP"/>
    </source>
</evidence>
<reference evidence="2 3" key="1">
    <citation type="submission" date="2020-08" db="EMBL/GenBank/DDBJ databases">
        <title>Genomic Encyclopedia of Type Strains, Phase IV (KMG-IV): sequencing the most valuable type-strain genomes for metagenomic binning, comparative biology and taxonomic classification.</title>
        <authorList>
            <person name="Goeker M."/>
        </authorList>
    </citation>
    <scope>NUCLEOTIDE SEQUENCE [LARGE SCALE GENOMIC DNA]</scope>
    <source>
        <strain evidence="2 3">DSM 18233</strain>
    </source>
</reference>
<dbReference type="AlphaFoldDB" id="A0A840RI09"/>
<comment type="caution">
    <text evidence="2">The sequence shown here is derived from an EMBL/GenBank/DDBJ whole genome shotgun (WGS) entry which is preliminary data.</text>
</comment>
<dbReference type="Pfam" id="PF06764">
    <property type="entry name" value="DUF1223"/>
    <property type="match status" value="1"/>
</dbReference>
<dbReference type="Proteomes" id="UP000543030">
    <property type="component" value="Unassembled WGS sequence"/>
</dbReference>
<keyword evidence="3" id="KW-1185">Reference proteome</keyword>
<name>A0A840RI09_9NEIS</name>
<keyword evidence="1" id="KW-0732">Signal</keyword>
<dbReference type="PANTHER" id="PTHR36057:SF1">
    <property type="entry name" value="LIPOPROTEIN LIPID ATTACHMENT SITE-LIKE PROTEIN, PUTATIVE (DUF1223)-RELATED"/>
    <property type="match status" value="1"/>
</dbReference>
<feature type="signal peptide" evidence="1">
    <location>
        <begin position="1"/>
        <end position="27"/>
    </location>
</feature>
<organism evidence="2 3">
    <name type="scientific">Silvimonas terrae</name>
    <dbReference type="NCBI Taxonomy" id="300266"/>
    <lineage>
        <taxon>Bacteria</taxon>
        <taxon>Pseudomonadati</taxon>
        <taxon>Pseudomonadota</taxon>
        <taxon>Betaproteobacteria</taxon>
        <taxon>Neisseriales</taxon>
        <taxon>Chitinibacteraceae</taxon>
        <taxon>Silvimonas</taxon>
    </lineage>
</organism>
<accession>A0A840RI09</accession>
<dbReference type="EMBL" id="JACHHN010000005">
    <property type="protein sequence ID" value="MBB5191893.1"/>
    <property type="molecule type" value="Genomic_DNA"/>
</dbReference>
<dbReference type="PANTHER" id="PTHR36057">
    <property type="match status" value="1"/>
</dbReference>
<dbReference type="PROSITE" id="PS51257">
    <property type="entry name" value="PROKAR_LIPOPROTEIN"/>
    <property type="match status" value="1"/>
</dbReference>
<dbReference type="InterPro" id="IPR010634">
    <property type="entry name" value="DUF1223"/>
</dbReference>
<dbReference type="SUPFAM" id="SSF52833">
    <property type="entry name" value="Thioredoxin-like"/>
    <property type="match status" value="1"/>
</dbReference>
<feature type="chain" id="PRO_5032682744" description="DUF1223 domain-containing protein" evidence="1">
    <location>
        <begin position="28"/>
        <end position="261"/>
    </location>
</feature>
<proteinExistence type="predicted"/>